<protein>
    <submittedName>
        <fullName evidence="2">C-type LECtin</fullName>
    </submittedName>
</protein>
<accession>A0AC35TNB6</accession>
<sequence>MCCSVFQDMNTLLLLIYFGVYLLTRILVIDSFKNIALSDDPNVGHLSTLLASNPHAKSFVETPPLGTSVVGTEPKPSDFDYEEGEKKERPRLPKPKANREQHLSPLRMTVGNEENDRIKNAQTDDTLINMNTGPSDNGEINDQDDNHSILLQQNRRPNLNKPNSGRDQGRNRGPATTTFTPLSQRNTKKPFIQMKQQRPPVKTFAANSTKQTPEGQKEEDNCGVEGYVKAVNGICYKIHKQHLNRDEASEACKEESASLASIHSGTENWIILAMIRKANLNSFVWIGVTCANNAECTWDDGTPFSYKRYVGFVSGTSLDCFVLSARDGYHGNGNWYAHVCEGRRPFICKFTSNFDPPIIETCTNENYTRALNGKCYRFVWDSDAPNFESKSYCIAINKYTGFGIPFACSTNYWPFVCQHRQEELHDTLISLTNEPAHPKPCPDTNYYGAGIISSPAFPQYYGSTYSCTYNIQAEIWKRVKLNLFDFKLDECCDALLIYDVRPQGNRLMLRQTGSFQKNITLASTGQYLSILYYTTKAKKDKKFVAEFESVSNL</sequence>
<dbReference type="WBParaSite" id="RSKR_0000266100.1">
    <property type="protein sequence ID" value="RSKR_0000266100.1"/>
    <property type="gene ID" value="RSKR_0000266100"/>
</dbReference>
<evidence type="ECO:0000313" key="2">
    <source>
        <dbReference type="WBParaSite" id="RSKR_0000266100.1"/>
    </source>
</evidence>
<organism evidence="1 2">
    <name type="scientific">Rhabditophanes sp. KR3021</name>
    <dbReference type="NCBI Taxonomy" id="114890"/>
    <lineage>
        <taxon>Eukaryota</taxon>
        <taxon>Metazoa</taxon>
        <taxon>Ecdysozoa</taxon>
        <taxon>Nematoda</taxon>
        <taxon>Chromadorea</taxon>
        <taxon>Rhabditida</taxon>
        <taxon>Tylenchina</taxon>
        <taxon>Panagrolaimomorpha</taxon>
        <taxon>Strongyloidoidea</taxon>
        <taxon>Alloionematidae</taxon>
        <taxon>Rhabditophanes</taxon>
    </lineage>
</organism>
<name>A0AC35TNB6_9BILA</name>
<evidence type="ECO:0000313" key="1">
    <source>
        <dbReference type="Proteomes" id="UP000095286"/>
    </source>
</evidence>
<proteinExistence type="predicted"/>
<dbReference type="Proteomes" id="UP000095286">
    <property type="component" value="Unplaced"/>
</dbReference>
<reference evidence="2" key="1">
    <citation type="submission" date="2016-11" db="UniProtKB">
        <authorList>
            <consortium name="WormBaseParasite"/>
        </authorList>
    </citation>
    <scope>IDENTIFICATION</scope>
    <source>
        <strain evidence="2">KR3021</strain>
    </source>
</reference>